<evidence type="ECO:0000313" key="3">
    <source>
        <dbReference type="Proteomes" id="UP000177480"/>
    </source>
</evidence>
<feature type="transmembrane region" description="Helical" evidence="1">
    <location>
        <begin position="126"/>
        <end position="144"/>
    </location>
</feature>
<keyword evidence="1" id="KW-1133">Transmembrane helix</keyword>
<comment type="caution">
    <text evidence="2">The sequence shown here is derived from an EMBL/GenBank/DDBJ whole genome shotgun (WGS) entry which is preliminary data.</text>
</comment>
<evidence type="ECO:0008006" key="4">
    <source>
        <dbReference type="Google" id="ProtNLM"/>
    </source>
</evidence>
<accession>A0A1G2FZ20</accession>
<organism evidence="2 3">
    <name type="scientific">Candidatus Ryanbacteria bacterium RIFCSPHIGHO2_01_FULL_45_22</name>
    <dbReference type="NCBI Taxonomy" id="1802114"/>
    <lineage>
        <taxon>Bacteria</taxon>
        <taxon>Candidatus Ryaniibacteriota</taxon>
    </lineage>
</organism>
<feature type="transmembrane region" description="Helical" evidence="1">
    <location>
        <begin position="20"/>
        <end position="39"/>
    </location>
</feature>
<evidence type="ECO:0000256" key="1">
    <source>
        <dbReference type="SAM" id="Phobius"/>
    </source>
</evidence>
<keyword evidence="1" id="KW-0812">Transmembrane</keyword>
<evidence type="ECO:0000313" key="2">
    <source>
        <dbReference type="EMBL" id="OGZ43334.1"/>
    </source>
</evidence>
<name>A0A1G2FZ20_9BACT</name>
<protein>
    <recommendedName>
        <fullName evidence="4">DoxX family protein</fullName>
    </recommendedName>
</protein>
<dbReference type="Proteomes" id="UP000177480">
    <property type="component" value="Unassembled WGS sequence"/>
</dbReference>
<feature type="transmembrane region" description="Helical" evidence="1">
    <location>
        <begin position="59"/>
        <end position="84"/>
    </location>
</feature>
<gene>
    <name evidence="2" type="ORF">A2719_05445</name>
</gene>
<dbReference type="AlphaFoldDB" id="A0A1G2FZ20"/>
<sequence length="150" mass="17033">MENDFIVAFDKSVLTIARSIAVPVERFALFIVFFWFGFLKLIDASPANPLVGDLLRHTIPFWSLESFMVFLGLWEMLIGVAFLVGGWERLAIALLIPHMITTVLPFLFLPDVVWHGFFVPTLEGQYIIKNSVIVALALGFAARLQPLRRR</sequence>
<feature type="transmembrane region" description="Helical" evidence="1">
    <location>
        <begin position="91"/>
        <end position="114"/>
    </location>
</feature>
<dbReference type="EMBL" id="MHNK01000017">
    <property type="protein sequence ID" value="OGZ43334.1"/>
    <property type="molecule type" value="Genomic_DNA"/>
</dbReference>
<keyword evidence="1" id="KW-0472">Membrane</keyword>
<proteinExistence type="predicted"/>
<reference evidence="2 3" key="1">
    <citation type="journal article" date="2016" name="Nat. Commun.">
        <title>Thousands of microbial genomes shed light on interconnected biogeochemical processes in an aquifer system.</title>
        <authorList>
            <person name="Anantharaman K."/>
            <person name="Brown C.T."/>
            <person name="Hug L.A."/>
            <person name="Sharon I."/>
            <person name="Castelle C.J."/>
            <person name="Probst A.J."/>
            <person name="Thomas B.C."/>
            <person name="Singh A."/>
            <person name="Wilkins M.J."/>
            <person name="Karaoz U."/>
            <person name="Brodie E.L."/>
            <person name="Williams K.H."/>
            <person name="Hubbard S.S."/>
            <person name="Banfield J.F."/>
        </authorList>
    </citation>
    <scope>NUCLEOTIDE SEQUENCE [LARGE SCALE GENOMIC DNA]</scope>
</reference>
<dbReference type="STRING" id="1802114.A2719_05445"/>